<gene>
    <name evidence="10" type="ORF">ACFQVD_13945</name>
</gene>
<comment type="function">
    <text evidence="8">Catalyzes the removal of elemental sulfur and selenium atoms from L-cysteine, L-cystine, L-selenocysteine, and L-selenocystine to produce L-alanine.</text>
</comment>
<evidence type="ECO:0000256" key="1">
    <source>
        <dbReference type="ARBA" id="ARBA00001933"/>
    </source>
</evidence>
<keyword evidence="5 8" id="KW-0663">Pyridoxal phosphate</keyword>
<accession>A0ABW2SXY9</accession>
<evidence type="ECO:0000259" key="9">
    <source>
        <dbReference type="Pfam" id="PF00266"/>
    </source>
</evidence>
<evidence type="ECO:0000256" key="5">
    <source>
        <dbReference type="ARBA" id="ARBA00022898"/>
    </source>
</evidence>
<feature type="domain" description="Aminotransferase class V" evidence="9">
    <location>
        <begin position="29"/>
        <end position="408"/>
    </location>
</feature>
<dbReference type="InterPro" id="IPR010970">
    <property type="entry name" value="Cys_dSase_SufS"/>
</dbReference>
<dbReference type="SUPFAM" id="SSF53383">
    <property type="entry name" value="PLP-dependent transferases"/>
    <property type="match status" value="1"/>
</dbReference>
<evidence type="ECO:0000313" key="11">
    <source>
        <dbReference type="Proteomes" id="UP001596514"/>
    </source>
</evidence>
<keyword evidence="11" id="KW-1185">Reference proteome</keyword>
<comment type="similarity">
    <text evidence="2 8">Belongs to the class-V pyridoxal-phosphate-dependent aminotransferase family. Csd subfamily.</text>
</comment>
<protein>
    <recommendedName>
        <fullName evidence="3 8">Cysteine desulfurase</fullName>
        <ecNumber evidence="3 8">2.8.1.7</ecNumber>
    </recommendedName>
</protein>
<evidence type="ECO:0000313" key="10">
    <source>
        <dbReference type="EMBL" id="MFC7601200.1"/>
    </source>
</evidence>
<dbReference type="Pfam" id="PF00266">
    <property type="entry name" value="Aminotran_5"/>
    <property type="match status" value="1"/>
</dbReference>
<sequence length="420" mass="45372">MVDTGLDVERIRKDFPVLSRELPGGRPLIYLDSGNSAQKPTQVVEAMREHMAMHYANVGRAMHALGAESTEAYENARDKVAAFVGAPDRDEIVFTKNASEALNLVAYAFGNPIGEDPRFRLGPGDEIVISEMEHHSNIVPWQMLAQRTGATLRWFSVTDSGRLDLSNLDELVTERTKIVSIVHQSNVLGTVNPVAPVLARVREVGALMMLDASQSVPHQQVDVAALGVDFLAFTGHKVAGPSGIGVLWARGELLSAMPPFLGGGEMIEAVWMDRSTYAPAPHKFEAGTPPIVEAIGLGAAVDYLSEVGMDAIVRHEHELTAYALGALGEIPGLKVIGPLDLADRGGTVSFTLEGIHPHDVGQILDDNFGVAVRVGHHCARPLHLRFGIPATTRASFYLYNTTAEIDALVRGLHHVRKVFA</sequence>
<comment type="cofactor">
    <cofactor evidence="1 7">
        <name>pyridoxal 5'-phosphate</name>
        <dbReference type="ChEBI" id="CHEBI:597326"/>
    </cofactor>
</comment>
<evidence type="ECO:0000256" key="6">
    <source>
        <dbReference type="ARBA" id="ARBA00050776"/>
    </source>
</evidence>
<dbReference type="EC" id="2.8.1.7" evidence="3 8"/>
<dbReference type="CDD" id="cd06453">
    <property type="entry name" value="SufS_like"/>
    <property type="match status" value="1"/>
</dbReference>
<proteinExistence type="inferred from homology"/>
<dbReference type="GO" id="GO:0031071">
    <property type="term" value="F:cysteine desulfurase activity"/>
    <property type="evidence" value="ECO:0007669"/>
    <property type="project" value="UniProtKB-EC"/>
</dbReference>
<dbReference type="PROSITE" id="PS00595">
    <property type="entry name" value="AA_TRANSFER_CLASS_5"/>
    <property type="match status" value="1"/>
</dbReference>
<keyword evidence="4 8" id="KW-0808">Transferase</keyword>
<dbReference type="Proteomes" id="UP001596514">
    <property type="component" value="Unassembled WGS sequence"/>
</dbReference>
<reference evidence="11" key="1">
    <citation type="journal article" date="2019" name="Int. J. Syst. Evol. Microbiol.">
        <title>The Global Catalogue of Microorganisms (GCM) 10K type strain sequencing project: providing services to taxonomists for standard genome sequencing and annotation.</title>
        <authorList>
            <consortium name="The Broad Institute Genomics Platform"/>
            <consortium name="The Broad Institute Genome Sequencing Center for Infectious Disease"/>
            <person name="Wu L."/>
            <person name="Ma J."/>
        </authorList>
    </citation>
    <scope>NUCLEOTIDE SEQUENCE [LARGE SCALE GENOMIC DNA]</scope>
    <source>
        <strain evidence="11">JCM 10083</strain>
    </source>
</reference>
<dbReference type="InterPro" id="IPR015421">
    <property type="entry name" value="PyrdxlP-dep_Trfase_major"/>
</dbReference>
<organism evidence="10 11">
    <name type="scientific">Streptosporangium amethystogenes subsp. fukuiense</name>
    <dbReference type="NCBI Taxonomy" id="698418"/>
    <lineage>
        <taxon>Bacteria</taxon>
        <taxon>Bacillati</taxon>
        <taxon>Actinomycetota</taxon>
        <taxon>Actinomycetes</taxon>
        <taxon>Streptosporangiales</taxon>
        <taxon>Streptosporangiaceae</taxon>
        <taxon>Streptosporangium</taxon>
    </lineage>
</organism>
<dbReference type="InterPro" id="IPR020578">
    <property type="entry name" value="Aminotrans_V_PyrdxlP_BS"/>
</dbReference>
<dbReference type="EMBL" id="JBHTEE010000001">
    <property type="protein sequence ID" value="MFC7601200.1"/>
    <property type="molecule type" value="Genomic_DNA"/>
</dbReference>
<dbReference type="InterPro" id="IPR000192">
    <property type="entry name" value="Aminotrans_V_dom"/>
</dbReference>
<evidence type="ECO:0000256" key="3">
    <source>
        <dbReference type="ARBA" id="ARBA00012239"/>
    </source>
</evidence>
<dbReference type="Gene3D" id="3.40.640.10">
    <property type="entry name" value="Type I PLP-dependent aspartate aminotransferase-like (Major domain)"/>
    <property type="match status" value="1"/>
</dbReference>
<evidence type="ECO:0000256" key="2">
    <source>
        <dbReference type="ARBA" id="ARBA00010447"/>
    </source>
</evidence>
<dbReference type="Gene3D" id="3.90.1150.10">
    <property type="entry name" value="Aspartate Aminotransferase, domain 1"/>
    <property type="match status" value="1"/>
</dbReference>
<dbReference type="RefSeq" id="WP_343981585.1">
    <property type="nucleotide sequence ID" value="NZ_BAAAGK010000231.1"/>
</dbReference>
<name>A0ABW2SXY9_9ACTN</name>
<dbReference type="PANTHER" id="PTHR43586:SF8">
    <property type="entry name" value="CYSTEINE DESULFURASE 1, CHLOROPLASTIC"/>
    <property type="match status" value="1"/>
</dbReference>
<evidence type="ECO:0000256" key="7">
    <source>
        <dbReference type="RuleBase" id="RU004504"/>
    </source>
</evidence>
<evidence type="ECO:0000256" key="8">
    <source>
        <dbReference type="RuleBase" id="RU004506"/>
    </source>
</evidence>
<evidence type="ECO:0000256" key="4">
    <source>
        <dbReference type="ARBA" id="ARBA00022679"/>
    </source>
</evidence>
<dbReference type="InterPro" id="IPR015422">
    <property type="entry name" value="PyrdxlP-dep_Trfase_small"/>
</dbReference>
<comment type="caution">
    <text evidence="10">The sequence shown here is derived from an EMBL/GenBank/DDBJ whole genome shotgun (WGS) entry which is preliminary data.</text>
</comment>
<dbReference type="NCBIfam" id="TIGR01979">
    <property type="entry name" value="sufS"/>
    <property type="match status" value="1"/>
</dbReference>
<dbReference type="PANTHER" id="PTHR43586">
    <property type="entry name" value="CYSTEINE DESULFURASE"/>
    <property type="match status" value="1"/>
</dbReference>
<comment type="catalytic activity">
    <reaction evidence="6 8">
        <text>(sulfur carrier)-H + L-cysteine = (sulfur carrier)-SH + L-alanine</text>
        <dbReference type="Rhea" id="RHEA:43892"/>
        <dbReference type="Rhea" id="RHEA-COMP:14737"/>
        <dbReference type="Rhea" id="RHEA-COMP:14739"/>
        <dbReference type="ChEBI" id="CHEBI:29917"/>
        <dbReference type="ChEBI" id="CHEBI:35235"/>
        <dbReference type="ChEBI" id="CHEBI:57972"/>
        <dbReference type="ChEBI" id="CHEBI:64428"/>
        <dbReference type="EC" id="2.8.1.7"/>
    </reaction>
</comment>
<dbReference type="InterPro" id="IPR015424">
    <property type="entry name" value="PyrdxlP-dep_Trfase"/>
</dbReference>